<gene>
    <name evidence="1" type="ORF">BVC80_1835g580</name>
</gene>
<reference evidence="1 2" key="1">
    <citation type="journal article" date="2017" name="Mol. Plant">
        <title>The Genome of Medicinal Plant Macleaya cordata Provides New Insights into Benzylisoquinoline Alkaloids Metabolism.</title>
        <authorList>
            <person name="Liu X."/>
            <person name="Liu Y."/>
            <person name="Huang P."/>
            <person name="Ma Y."/>
            <person name="Qing Z."/>
            <person name="Tang Q."/>
            <person name="Cao H."/>
            <person name="Cheng P."/>
            <person name="Zheng Y."/>
            <person name="Yuan Z."/>
            <person name="Zhou Y."/>
            <person name="Liu J."/>
            <person name="Tang Z."/>
            <person name="Zhuo Y."/>
            <person name="Zhang Y."/>
            <person name="Yu L."/>
            <person name="Huang J."/>
            <person name="Yang P."/>
            <person name="Peng Q."/>
            <person name="Zhang J."/>
            <person name="Jiang W."/>
            <person name="Zhang Z."/>
            <person name="Lin K."/>
            <person name="Ro D.K."/>
            <person name="Chen X."/>
            <person name="Xiong X."/>
            <person name="Shang Y."/>
            <person name="Huang S."/>
            <person name="Zeng J."/>
        </authorList>
    </citation>
    <scope>NUCLEOTIDE SEQUENCE [LARGE SCALE GENOMIC DNA]</scope>
    <source>
        <strain evidence="2">cv. BLH2017</strain>
        <tissue evidence="1">Root</tissue>
    </source>
</reference>
<proteinExistence type="predicted"/>
<dbReference type="PANTHER" id="PTHR33527:SF14">
    <property type="entry name" value="OS07G0274300 PROTEIN"/>
    <property type="match status" value="1"/>
</dbReference>
<dbReference type="PANTHER" id="PTHR33527">
    <property type="entry name" value="OS07G0274300 PROTEIN"/>
    <property type="match status" value="1"/>
</dbReference>
<protein>
    <submittedName>
        <fullName evidence="1">Uncharacterized protein</fullName>
    </submittedName>
</protein>
<dbReference type="STRING" id="56857.A0A200R646"/>
<dbReference type="AlphaFoldDB" id="A0A200R646"/>
<dbReference type="InParanoid" id="A0A200R646"/>
<organism evidence="1 2">
    <name type="scientific">Macleaya cordata</name>
    <name type="common">Five-seeded plume-poppy</name>
    <name type="synonym">Bocconia cordata</name>
    <dbReference type="NCBI Taxonomy" id="56857"/>
    <lineage>
        <taxon>Eukaryota</taxon>
        <taxon>Viridiplantae</taxon>
        <taxon>Streptophyta</taxon>
        <taxon>Embryophyta</taxon>
        <taxon>Tracheophyta</taxon>
        <taxon>Spermatophyta</taxon>
        <taxon>Magnoliopsida</taxon>
        <taxon>Ranunculales</taxon>
        <taxon>Papaveraceae</taxon>
        <taxon>Papaveroideae</taxon>
        <taxon>Macleaya</taxon>
    </lineage>
</organism>
<comment type="caution">
    <text evidence="1">The sequence shown here is derived from an EMBL/GenBank/DDBJ whole genome shotgun (WGS) entry which is preliminary data.</text>
</comment>
<keyword evidence="2" id="KW-1185">Reference proteome</keyword>
<name>A0A200R646_MACCD</name>
<dbReference type="EMBL" id="MVGT01000437">
    <property type="protein sequence ID" value="OVA18160.1"/>
    <property type="molecule type" value="Genomic_DNA"/>
</dbReference>
<dbReference type="Proteomes" id="UP000195402">
    <property type="component" value="Unassembled WGS sequence"/>
</dbReference>
<evidence type="ECO:0000313" key="1">
    <source>
        <dbReference type="EMBL" id="OVA18160.1"/>
    </source>
</evidence>
<accession>A0A200R646</accession>
<evidence type="ECO:0000313" key="2">
    <source>
        <dbReference type="Proteomes" id="UP000195402"/>
    </source>
</evidence>
<sequence>MEGSLVVTRNLQPLRSIDRWLCLRLILNLGRDTRQCLHVVALWKWLEAEFGYQNIILTLLRDTPGSVVNTIADEAVHCINCFLSETPPPDYSSLPVTTTEILGTQVRTIEISLPALHRYRRSALRQIRETVNDVILRASERRAALELVRQSAGLVPVQQRMIDPGSTSVVVERGESSQTSSILLNPNHIIGNEVPPTLRTLMITFSRDKPITEIELRDFFYRLFGSDCIEQVYMEVVNPQVRQSWYAHVLFRSARTVEAILHGKMIVDFVINGKRAAIRRPFGSTHLDS</sequence>
<dbReference type="OrthoDB" id="1882251at2759"/>